<reference evidence="3 4" key="1">
    <citation type="submission" date="2021-06" db="EMBL/GenBank/DDBJ databases">
        <title>Caerostris darwini draft genome.</title>
        <authorList>
            <person name="Kono N."/>
            <person name="Arakawa K."/>
        </authorList>
    </citation>
    <scope>NUCLEOTIDE SEQUENCE [LARGE SCALE GENOMIC DNA]</scope>
</reference>
<dbReference type="Gene3D" id="3.40.50.720">
    <property type="entry name" value="NAD(P)-binding Rossmann-like Domain"/>
    <property type="match status" value="1"/>
</dbReference>
<dbReference type="GO" id="GO:0016491">
    <property type="term" value="F:oxidoreductase activity"/>
    <property type="evidence" value="ECO:0007669"/>
    <property type="project" value="UniProtKB-KW"/>
</dbReference>
<dbReference type="SUPFAM" id="SSF51735">
    <property type="entry name" value="NAD(P)-binding Rossmann-fold domains"/>
    <property type="match status" value="1"/>
</dbReference>
<keyword evidence="1" id="KW-0560">Oxidoreductase</keyword>
<dbReference type="Proteomes" id="UP001054837">
    <property type="component" value="Unassembled WGS sequence"/>
</dbReference>
<dbReference type="PRINTS" id="PR00081">
    <property type="entry name" value="GDHRDH"/>
</dbReference>
<comment type="similarity">
    <text evidence="2">Belongs to the short-chain dehydrogenases/reductases (SDR) family.</text>
</comment>
<dbReference type="Pfam" id="PF00106">
    <property type="entry name" value="adh_short"/>
    <property type="match status" value="1"/>
</dbReference>
<gene>
    <name evidence="3" type="primary">RDH13</name>
    <name evidence="3" type="ORF">CDAR_26771</name>
</gene>
<keyword evidence="4" id="KW-1185">Reference proteome</keyword>
<evidence type="ECO:0000313" key="4">
    <source>
        <dbReference type="Proteomes" id="UP001054837"/>
    </source>
</evidence>
<organism evidence="3 4">
    <name type="scientific">Caerostris darwini</name>
    <dbReference type="NCBI Taxonomy" id="1538125"/>
    <lineage>
        <taxon>Eukaryota</taxon>
        <taxon>Metazoa</taxon>
        <taxon>Ecdysozoa</taxon>
        <taxon>Arthropoda</taxon>
        <taxon>Chelicerata</taxon>
        <taxon>Arachnida</taxon>
        <taxon>Araneae</taxon>
        <taxon>Araneomorphae</taxon>
        <taxon>Entelegynae</taxon>
        <taxon>Araneoidea</taxon>
        <taxon>Araneidae</taxon>
        <taxon>Caerostris</taxon>
    </lineage>
</organism>
<protein>
    <submittedName>
        <fullName evidence="3">Uncharacterized protein</fullName>
    </submittedName>
</protein>
<dbReference type="PANTHER" id="PTHR43157:SF31">
    <property type="entry name" value="PHOSPHATIDYLINOSITOL-GLYCAN BIOSYNTHESIS CLASS F PROTEIN"/>
    <property type="match status" value="1"/>
</dbReference>
<dbReference type="PRINTS" id="PR00080">
    <property type="entry name" value="SDRFAMILY"/>
</dbReference>
<name>A0AAV4PR77_9ARAC</name>
<evidence type="ECO:0000256" key="2">
    <source>
        <dbReference type="RuleBase" id="RU000363"/>
    </source>
</evidence>
<dbReference type="EMBL" id="BPLQ01003355">
    <property type="protein sequence ID" value="GIX99922.1"/>
    <property type="molecule type" value="Genomic_DNA"/>
</dbReference>
<proteinExistence type="inferred from homology"/>
<dbReference type="InterPro" id="IPR002347">
    <property type="entry name" value="SDR_fam"/>
</dbReference>
<evidence type="ECO:0000313" key="3">
    <source>
        <dbReference type="EMBL" id="GIX99922.1"/>
    </source>
</evidence>
<accession>A0AAV4PR77</accession>
<dbReference type="AlphaFoldDB" id="A0AAV4PR77"/>
<dbReference type="PANTHER" id="PTHR43157">
    <property type="entry name" value="PHOSPHATIDYLINOSITOL-GLYCAN BIOSYNTHESIS CLASS F PROTEIN-RELATED"/>
    <property type="match status" value="1"/>
</dbReference>
<comment type="caution">
    <text evidence="3">The sequence shown here is derived from an EMBL/GenBank/DDBJ whole genome shotgun (WGS) entry which is preliminary data.</text>
</comment>
<evidence type="ECO:0000256" key="1">
    <source>
        <dbReference type="ARBA" id="ARBA00023002"/>
    </source>
</evidence>
<sequence>MFGRKCRSNAKLTDKTVIITGGNAGIGKETVQDLAARGAKVIIACRDVEKGAEAVKDINKVVNKPNLVVKHLNLASFTSIKNFAQDILESEPFIHILINNAGVAACPKSSTDDGFEMQFGVNHLGHFLLTNLLLDRLKASAPARIVNVSSLAHMICSGINFNDINMDRNYRPIKAYGRSKLCNILFTRELEKRLKGKTKYM</sequence>
<dbReference type="InterPro" id="IPR036291">
    <property type="entry name" value="NAD(P)-bd_dom_sf"/>
</dbReference>